<dbReference type="Gramene" id="OB06G23480.1">
    <property type="protein sequence ID" value="OB06G23480.1"/>
    <property type="gene ID" value="OB06G23480"/>
</dbReference>
<evidence type="ECO:0000313" key="3">
    <source>
        <dbReference type="Proteomes" id="UP000006038"/>
    </source>
</evidence>
<reference evidence="2" key="1">
    <citation type="journal article" date="2013" name="Nat. Commun.">
        <title>Whole-genome sequencing of Oryza brachyantha reveals mechanisms underlying Oryza genome evolution.</title>
        <authorList>
            <person name="Chen J."/>
            <person name="Huang Q."/>
            <person name="Gao D."/>
            <person name="Wang J."/>
            <person name="Lang Y."/>
            <person name="Liu T."/>
            <person name="Li B."/>
            <person name="Bai Z."/>
            <person name="Luis Goicoechea J."/>
            <person name="Liang C."/>
            <person name="Chen C."/>
            <person name="Zhang W."/>
            <person name="Sun S."/>
            <person name="Liao Y."/>
            <person name="Zhang X."/>
            <person name="Yang L."/>
            <person name="Song C."/>
            <person name="Wang M."/>
            <person name="Shi J."/>
            <person name="Liu G."/>
            <person name="Liu J."/>
            <person name="Zhou H."/>
            <person name="Zhou W."/>
            <person name="Yu Q."/>
            <person name="An N."/>
            <person name="Chen Y."/>
            <person name="Cai Q."/>
            <person name="Wang B."/>
            <person name="Liu B."/>
            <person name="Min J."/>
            <person name="Huang Y."/>
            <person name="Wu H."/>
            <person name="Li Z."/>
            <person name="Zhang Y."/>
            <person name="Yin Y."/>
            <person name="Song W."/>
            <person name="Jiang J."/>
            <person name="Jackson S.A."/>
            <person name="Wing R.A."/>
            <person name="Wang J."/>
            <person name="Chen M."/>
        </authorList>
    </citation>
    <scope>NUCLEOTIDE SEQUENCE [LARGE SCALE GENOMIC DNA]</scope>
    <source>
        <strain evidence="2">cv. IRGC 101232</strain>
    </source>
</reference>
<reference evidence="2" key="2">
    <citation type="submission" date="2013-04" db="UniProtKB">
        <authorList>
            <consortium name="EnsemblPlants"/>
        </authorList>
    </citation>
    <scope>IDENTIFICATION</scope>
</reference>
<accession>J3MEA4</accession>
<dbReference type="EnsemblPlants" id="OB06G23480.1">
    <property type="protein sequence ID" value="OB06G23480.1"/>
    <property type="gene ID" value="OB06G23480"/>
</dbReference>
<feature type="region of interest" description="Disordered" evidence="1">
    <location>
        <begin position="14"/>
        <end position="100"/>
    </location>
</feature>
<proteinExistence type="predicted"/>
<evidence type="ECO:0000256" key="1">
    <source>
        <dbReference type="SAM" id="MobiDB-lite"/>
    </source>
</evidence>
<dbReference type="AlphaFoldDB" id="J3MEA4"/>
<dbReference type="HOGENOM" id="CLU_2310429_0_0_1"/>
<protein>
    <submittedName>
        <fullName evidence="2">Uncharacterized protein</fullName>
    </submittedName>
</protein>
<name>J3MEA4_ORYBR</name>
<sequence>MISMFSRAHVVSYDLQGTDPHCATSFPDPHRRSSPTARGKSASRRRRARTTNLRRLSLTGPSGREKGRRKRVGPGALRSLRPGPPASRRSSRKTNSSSLY</sequence>
<dbReference type="Proteomes" id="UP000006038">
    <property type="component" value="Chromosome 6"/>
</dbReference>
<evidence type="ECO:0000313" key="2">
    <source>
        <dbReference type="EnsemblPlants" id="OB06G23480.1"/>
    </source>
</evidence>
<organism evidence="2">
    <name type="scientific">Oryza brachyantha</name>
    <name type="common">malo sina</name>
    <dbReference type="NCBI Taxonomy" id="4533"/>
    <lineage>
        <taxon>Eukaryota</taxon>
        <taxon>Viridiplantae</taxon>
        <taxon>Streptophyta</taxon>
        <taxon>Embryophyta</taxon>
        <taxon>Tracheophyta</taxon>
        <taxon>Spermatophyta</taxon>
        <taxon>Magnoliopsida</taxon>
        <taxon>Liliopsida</taxon>
        <taxon>Poales</taxon>
        <taxon>Poaceae</taxon>
        <taxon>BOP clade</taxon>
        <taxon>Oryzoideae</taxon>
        <taxon>Oryzeae</taxon>
        <taxon>Oryzinae</taxon>
        <taxon>Oryza</taxon>
    </lineage>
</organism>
<keyword evidence="3" id="KW-1185">Reference proteome</keyword>